<comment type="caution">
    <text evidence="1">The sequence shown here is derived from an EMBL/GenBank/DDBJ whole genome shotgun (WGS) entry which is preliminary data.</text>
</comment>
<accession>A0A815C4W6</accession>
<proteinExistence type="predicted"/>
<name>A0A815C4W6_9BILA</name>
<organism evidence="1 2">
    <name type="scientific">Rotaria sordida</name>
    <dbReference type="NCBI Taxonomy" id="392033"/>
    <lineage>
        <taxon>Eukaryota</taxon>
        <taxon>Metazoa</taxon>
        <taxon>Spiralia</taxon>
        <taxon>Gnathifera</taxon>
        <taxon>Rotifera</taxon>
        <taxon>Eurotatoria</taxon>
        <taxon>Bdelloidea</taxon>
        <taxon>Philodinida</taxon>
        <taxon>Philodinidae</taxon>
        <taxon>Rotaria</taxon>
    </lineage>
</organism>
<dbReference type="Proteomes" id="UP000663882">
    <property type="component" value="Unassembled WGS sequence"/>
</dbReference>
<sequence>MADNNDGYNQLLQTHQLQFVLNYIPKHLYRCLYEKMKNEIFDSVSYFQICPVDDDDEEFYISSHMNLQ</sequence>
<dbReference type="AlphaFoldDB" id="A0A815C4W6"/>
<dbReference type="EMBL" id="CAJNOO010002595">
    <property type="protein sequence ID" value="CAF1282257.1"/>
    <property type="molecule type" value="Genomic_DNA"/>
</dbReference>
<evidence type="ECO:0000313" key="2">
    <source>
        <dbReference type="Proteomes" id="UP000663882"/>
    </source>
</evidence>
<dbReference type="OrthoDB" id="60477at2759"/>
<gene>
    <name evidence="1" type="ORF">RFH988_LOCUS28765</name>
</gene>
<reference evidence="1" key="1">
    <citation type="submission" date="2021-02" db="EMBL/GenBank/DDBJ databases">
        <authorList>
            <person name="Nowell W R."/>
        </authorList>
    </citation>
    <scope>NUCLEOTIDE SEQUENCE</scope>
</reference>
<protein>
    <submittedName>
        <fullName evidence="1">Uncharacterized protein</fullName>
    </submittedName>
</protein>
<evidence type="ECO:0000313" key="1">
    <source>
        <dbReference type="EMBL" id="CAF1282257.1"/>
    </source>
</evidence>